<proteinExistence type="predicted"/>
<evidence type="ECO:0000313" key="1">
    <source>
        <dbReference type="EMBL" id="OAS85344.1"/>
    </source>
</evidence>
<gene>
    <name evidence="1" type="ORF">A6K24_24205</name>
</gene>
<accession>A0A179SVD1</accession>
<name>A0A179SVD1_9BACI</name>
<dbReference type="Proteomes" id="UP000078534">
    <property type="component" value="Unassembled WGS sequence"/>
</dbReference>
<dbReference type="OrthoDB" id="2057603at2"/>
<dbReference type="STRING" id="152268.A6K24_24205"/>
<dbReference type="EMBL" id="LWSG01000021">
    <property type="protein sequence ID" value="OAS85344.1"/>
    <property type="molecule type" value="Genomic_DNA"/>
</dbReference>
<dbReference type="RefSeq" id="WP_066333840.1">
    <property type="nucleotide sequence ID" value="NZ_LWSG01000021.1"/>
</dbReference>
<sequence length="154" mass="17832">MKLILSIDRDSVHAGDDCESHKKSVTIKEDTTVKVLIEKLIRNKEYVLASIYGGNVLWNVEMKGLCIAQVIQTENNDFQVFGVDHLISEYCNGENSVGIKFRYFRYQGKHAFTEIEKQSSVHYHWSPIYYYAGIDYANENQTYFGKWGMEESVI</sequence>
<dbReference type="AlphaFoldDB" id="A0A179SVD1"/>
<evidence type="ECO:0000313" key="2">
    <source>
        <dbReference type="Proteomes" id="UP000078534"/>
    </source>
</evidence>
<reference evidence="2" key="1">
    <citation type="submission" date="2016-04" db="EMBL/GenBank/DDBJ databases">
        <authorList>
            <person name="Lyu Z."/>
            <person name="Lyu W."/>
        </authorList>
    </citation>
    <scope>NUCLEOTIDE SEQUENCE [LARGE SCALE GENOMIC DNA]</scope>
    <source>
        <strain evidence="2">C44</strain>
    </source>
</reference>
<protein>
    <submittedName>
        <fullName evidence="1">Uncharacterized protein</fullName>
    </submittedName>
</protein>
<comment type="caution">
    <text evidence="1">The sequence shown here is derived from an EMBL/GenBank/DDBJ whole genome shotgun (WGS) entry which is preliminary data.</text>
</comment>
<keyword evidence="2" id="KW-1185">Reference proteome</keyword>
<organism evidence="1 2">
    <name type="scientific">Metabacillus litoralis</name>
    <dbReference type="NCBI Taxonomy" id="152268"/>
    <lineage>
        <taxon>Bacteria</taxon>
        <taxon>Bacillati</taxon>
        <taxon>Bacillota</taxon>
        <taxon>Bacilli</taxon>
        <taxon>Bacillales</taxon>
        <taxon>Bacillaceae</taxon>
        <taxon>Metabacillus</taxon>
    </lineage>
</organism>